<sequence>MSRFYGIAGEVYQQFKKFKCMTNPNALKKQGDSIQRRCRRCTLAIFACKMAIAETSTELPNLKIEIENDLEEAMETDDNDFSIECRKRDEGPEEGELSDSKDTEVKLSNYGVNMISNEQIWDREKRYENKGGAFVTGVDIFAKEEQIKLDERAKRFGLDPSDVKPITEQQVTELYKSLGVKDEEGTEKHHRLDAIHMRGTEDMSTQDIFDYFKDYGPASIEWINDYSCNVVWLDNLSAARAMIGLSKRIRGLEEFHSKADPFLKEKGSDKENEKEEIVIVQEIEEPDGDDIIMVMESTTSIIPQHKTAQEGTEDSDVTGDNNEVHASDITVPIPPGKWRVGTSHSKAKCVLLRFSTRADKKQPQAEKMSQYYKKYGNPNYGGIKGIITQSRKRRYQRQEFNTKVFDDDQGDIRDFSETPDDGKNPWGNLAKSWSRLDKNRSSRTRPEKNHIEKSPPRRAPIIQHEADEQKSTSVLNRIGPTVQSDSEDTSLSAESDEDDWTKRSKVPRMRMYADEEQVRIERRKAQVQAHTRKEPRHFHERESTSVEHEARRSTRRENSHQIRDRREDDLRSRLRKEGNARLKGSVSVITSSVREKQPDNAVNWEQETSESGSDDNDEYADLRDSLQGRKNSHGDLRSKLNLKKNMKQHVAIQKSPLRIEIDNDEYYRLIGSDQD</sequence>
<feature type="compositionally biased region" description="Basic and acidic residues" evidence="3">
    <location>
        <begin position="434"/>
        <end position="455"/>
    </location>
</feature>
<comment type="similarity">
    <text evidence="1">Belongs to the NCBP3 family.</text>
</comment>
<dbReference type="Pfam" id="PF10309">
    <property type="entry name" value="NCBP3"/>
    <property type="match status" value="1"/>
</dbReference>
<evidence type="ECO:0000256" key="1">
    <source>
        <dbReference type="ARBA" id="ARBA00006069"/>
    </source>
</evidence>
<feature type="compositionally biased region" description="Polar residues" evidence="3">
    <location>
        <begin position="471"/>
        <end position="493"/>
    </location>
</feature>
<feature type="compositionally biased region" description="Basic and acidic residues" evidence="3">
    <location>
        <begin position="511"/>
        <end position="524"/>
    </location>
</feature>
<feature type="compositionally biased region" description="Basic and acidic residues" evidence="3">
    <location>
        <begin position="404"/>
        <end position="423"/>
    </location>
</feature>
<proteinExistence type="inferred from homology"/>
<reference evidence="4" key="2">
    <citation type="submission" date="2023-05" db="EMBL/GenBank/DDBJ databases">
        <authorList>
            <person name="Fouks B."/>
        </authorList>
    </citation>
    <scope>NUCLEOTIDE SEQUENCE</scope>
    <source>
        <strain evidence="4">Stay&amp;Tobe</strain>
        <tissue evidence="4">Testes</tissue>
    </source>
</reference>
<name>A0AAD8ED99_DIPPU</name>
<dbReference type="InterPro" id="IPR019416">
    <property type="entry name" value="NCBP3"/>
</dbReference>
<dbReference type="AlphaFoldDB" id="A0AAD8ED99"/>
<dbReference type="PANTHER" id="PTHR16291">
    <property type="entry name" value="NUCLEAR CAP-BINDING PROTEIN SUBUNIT 3"/>
    <property type="match status" value="1"/>
</dbReference>
<gene>
    <name evidence="4" type="ORF">L9F63_020079</name>
</gene>
<dbReference type="PANTHER" id="PTHR16291:SF0">
    <property type="entry name" value="NUCLEAR CAP-BINDING PROTEIN SUBUNIT 3"/>
    <property type="match status" value="1"/>
</dbReference>
<evidence type="ECO:0000256" key="2">
    <source>
        <dbReference type="ARBA" id="ARBA00019876"/>
    </source>
</evidence>
<feature type="region of interest" description="Disordered" evidence="3">
    <location>
        <begin position="305"/>
        <end position="338"/>
    </location>
</feature>
<protein>
    <recommendedName>
        <fullName evidence="2">Nuclear cap-binding protein subunit 3</fullName>
    </recommendedName>
</protein>
<dbReference type="EMBL" id="JASPKZ010007178">
    <property type="protein sequence ID" value="KAJ9586285.1"/>
    <property type="molecule type" value="Genomic_DNA"/>
</dbReference>
<dbReference type="GO" id="GO:0003729">
    <property type="term" value="F:mRNA binding"/>
    <property type="evidence" value="ECO:0007669"/>
    <property type="project" value="InterPro"/>
</dbReference>
<feature type="region of interest" description="Disordered" evidence="3">
    <location>
        <begin position="400"/>
        <end position="638"/>
    </location>
</feature>
<dbReference type="Proteomes" id="UP001233999">
    <property type="component" value="Unassembled WGS sequence"/>
</dbReference>
<evidence type="ECO:0000313" key="5">
    <source>
        <dbReference type="Proteomes" id="UP001233999"/>
    </source>
</evidence>
<comment type="caution">
    <text evidence="4">The sequence shown here is derived from an EMBL/GenBank/DDBJ whole genome shotgun (WGS) entry which is preliminary data.</text>
</comment>
<reference evidence="4" key="1">
    <citation type="journal article" date="2023" name="IScience">
        <title>Live-bearing cockroach genome reveals convergent evolutionary mechanisms linked to viviparity in insects and beyond.</title>
        <authorList>
            <person name="Fouks B."/>
            <person name="Harrison M.C."/>
            <person name="Mikhailova A.A."/>
            <person name="Marchal E."/>
            <person name="English S."/>
            <person name="Carruthers M."/>
            <person name="Jennings E.C."/>
            <person name="Chiamaka E.L."/>
            <person name="Frigard R.A."/>
            <person name="Pippel M."/>
            <person name="Attardo G.M."/>
            <person name="Benoit J.B."/>
            <person name="Bornberg-Bauer E."/>
            <person name="Tobe S.S."/>
        </authorList>
    </citation>
    <scope>NUCLEOTIDE SEQUENCE</scope>
    <source>
        <strain evidence="4">Stay&amp;Tobe</strain>
    </source>
</reference>
<evidence type="ECO:0000313" key="4">
    <source>
        <dbReference type="EMBL" id="KAJ9586285.1"/>
    </source>
</evidence>
<evidence type="ECO:0000256" key="3">
    <source>
        <dbReference type="SAM" id="MobiDB-lite"/>
    </source>
</evidence>
<dbReference type="InterPro" id="IPR012677">
    <property type="entry name" value="Nucleotide-bd_a/b_plait_sf"/>
</dbReference>
<organism evidence="4 5">
    <name type="scientific">Diploptera punctata</name>
    <name type="common">Pacific beetle cockroach</name>
    <dbReference type="NCBI Taxonomy" id="6984"/>
    <lineage>
        <taxon>Eukaryota</taxon>
        <taxon>Metazoa</taxon>
        <taxon>Ecdysozoa</taxon>
        <taxon>Arthropoda</taxon>
        <taxon>Hexapoda</taxon>
        <taxon>Insecta</taxon>
        <taxon>Pterygota</taxon>
        <taxon>Neoptera</taxon>
        <taxon>Polyneoptera</taxon>
        <taxon>Dictyoptera</taxon>
        <taxon>Blattodea</taxon>
        <taxon>Blaberoidea</taxon>
        <taxon>Blaberidae</taxon>
        <taxon>Diplopterinae</taxon>
        <taxon>Diploptera</taxon>
    </lineage>
</organism>
<accession>A0AAD8ED99</accession>
<dbReference type="Gene3D" id="3.30.70.330">
    <property type="match status" value="1"/>
</dbReference>
<feature type="compositionally biased region" description="Basic and acidic residues" evidence="3">
    <location>
        <begin position="620"/>
        <end position="638"/>
    </location>
</feature>
<feature type="compositionally biased region" description="Basic and acidic residues" evidence="3">
    <location>
        <begin position="537"/>
        <end position="580"/>
    </location>
</feature>
<dbReference type="GO" id="GO:0000340">
    <property type="term" value="F:RNA 7-methylguanosine cap binding"/>
    <property type="evidence" value="ECO:0007669"/>
    <property type="project" value="InterPro"/>
</dbReference>
<dbReference type="GO" id="GO:0005634">
    <property type="term" value="C:nucleus"/>
    <property type="evidence" value="ECO:0007669"/>
    <property type="project" value="TreeGrafter"/>
</dbReference>
<keyword evidence="5" id="KW-1185">Reference proteome</keyword>